<evidence type="ECO:0000256" key="1">
    <source>
        <dbReference type="SAM" id="MobiDB-lite"/>
    </source>
</evidence>
<organism evidence="2 3">
    <name type="scientific">Momordica charantia</name>
    <name type="common">Bitter gourd</name>
    <name type="synonym">Balsam pear</name>
    <dbReference type="NCBI Taxonomy" id="3673"/>
    <lineage>
        <taxon>Eukaryota</taxon>
        <taxon>Viridiplantae</taxon>
        <taxon>Streptophyta</taxon>
        <taxon>Embryophyta</taxon>
        <taxon>Tracheophyta</taxon>
        <taxon>Spermatophyta</taxon>
        <taxon>Magnoliopsida</taxon>
        <taxon>eudicotyledons</taxon>
        <taxon>Gunneridae</taxon>
        <taxon>Pentapetalae</taxon>
        <taxon>rosids</taxon>
        <taxon>fabids</taxon>
        <taxon>Cucurbitales</taxon>
        <taxon>Cucurbitaceae</taxon>
        <taxon>Momordiceae</taxon>
        <taxon>Momordica</taxon>
    </lineage>
</organism>
<accession>A0A6J1D170</accession>
<protein>
    <submittedName>
        <fullName evidence="3">Uncharacterized protein LOC111016407</fullName>
    </submittedName>
</protein>
<name>A0A6J1D170_MOMCH</name>
<dbReference type="PANTHER" id="PTHR33472">
    <property type="entry name" value="OS01G0106600 PROTEIN"/>
    <property type="match status" value="1"/>
</dbReference>
<feature type="compositionally biased region" description="Basic and acidic residues" evidence="1">
    <location>
        <begin position="65"/>
        <end position="107"/>
    </location>
</feature>
<feature type="compositionally biased region" description="Basic residues" evidence="1">
    <location>
        <begin position="12"/>
        <end position="33"/>
    </location>
</feature>
<evidence type="ECO:0000313" key="3">
    <source>
        <dbReference type="RefSeq" id="XP_022147499.1"/>
    </source>
</evidence>
<proteinExistence type="predicted"/>
<feature type="region of interest" description="Disordered" evidence="1">
    <location>
        <begin position="1"/>
        <end position="112"/>
    </location>
</feature>
<dbReference type="AlphaFoldDB" id="A0A6J1D170"/>
<reference evidence="3" key="1">
    <citation type="submission" date="2025-08" db="UniProtKB">
        <authorList>
            <consortium name="RefSeq"/>
        </authorList>
    </citation>
    <scope>IDENTIFICATION</scope>
    <source>
        <strain evidence="3">OHB3-1</strain>
    </source>
</reference>
<dbReference type="OrthoDB" id="1737450at2759"/>
<dbReference type="Proteomes" id="UP000504603">
    <property type="component" value="Unplaced"/>
</dbReference>
<dbReference type="GeneID" id="111016407"/>
<gene>
    <name evidence="3" type="primary">LOC111016407</name>
</gene>
<dbReference type="RefSeq" id="XP_022147499.1">
    <property type="nucleotide sequence ID" value="XM_022291807.1"/>
</dbReference>
<feature type="compositionally biased region" description="Basic and acidic residues" evidence="1">
    <location>
        <begin position="132"/>
        <end position="151"/>
    </location>
</feature>
<keyword evidence="2" id="KW-1185">Reference proteome</keyword>
<feature type="region of interest" description="Disordered" evidence="1">
    <location>
        <begin position="128"/>
        <end position="160"/>
    </location>
</feature>
<evidence type="ECO:0000313" key="2">
    <source>
        <dbReference type="Proteomes" id="UP000504603"/>
    </source>
</evidence>
<feature type="compositionally biased region" description="Basic and acidic residues" evidence="1">
    <location>
        <begin position="1"/>
        <end position="11"/>
    </location>
</feature>
<dbReference type="PANTHER" id="PTHR33472:SF1">
    <property type="entry name" value="EXTENSIN-RELATED"/>
    <property type="match status" value="1"/>
</dbReference>
<sequence length="160" mass="18268">MRRRLNPESRWRRSRKPVHTKRPSRRRRSRTGRRSTDPEKPPQKQQAEAINLTGHNVGAVMEVRQFSESDDRSGGEIAKKNETEGGVRHGNDDERKKGRKDKSDRVKGFPRTAFMNSNFQEVNNSVMYDSTCRGRDPGLHLDFSGKSKDDGAIFDGAQNS</sequence>
<dbReference type="KEGG" id="mcha:111016407"/>